<evidence type="ECO:0000256" key="4">
    <source>
        <dbReference type="ARBA" id="ARBA00022989"/>
    </source>
</evidence>
<protein>
    <recommendedName>
        <fullName evidence="7">ComEC/Rec2-related protein domain-containing protein</fullName>
    </recommendedName>
</protein>
<name>A0A1Q5PP87_9ACTO</name>
<dbReference type="AlphaFoldDB" id="A0A1Q5PP87"/>
<evidence type="ECO:0000259" key="7">
    <source>
        <dbReference type="Pfam" id="PF03772"/>
    </source>
</evidence>
<proteinExistence type="predicted"/>
<feature type="transmembrane region" description="Helical" evidence="6">
    <location>
        <begin position="36"/>
        <end position="59"/>
    </location>
</feature>
<feature type="transmembrane region" description="Helical" evidence="6">
    <location>
        <begin position="289"/>
        <end position="304"/>
    </location>
</feature>
<dbReference type="InterPro" id="IPR004477">
    <property type="entry name" value="ComEC_N"/>
</dbReference>
<evidence type="ECO:0000256" key="6">
    <source>
        <dbReference type="SAM" id="Phobius"/>
    </source>
</evidence>
<feature type="transmembrane region" description="Helical" evidence="6">
    <location>
        <begin position="436"/>
        <end position="464"/>
    </location>
</feature>
<keyword evidence="4 6" id="KW-1133">Transmembrane helix</keyword>
<evidence type="ECO:0000256" key="5">
    <source>
        <dbReference type="ARBA" id="ARBA00023136"/>
    </source>
</evidence>
<feature type="transmembrane region" description="Helical" evidence="6">
    <location>
        <begin position="495"/>
        <end position="517"/>
    </location>
</feature>
<evidence type="ECO:0000256" key="2">
    <source>
        <dbReference type="ARBA" id="ARBA00022475"/>
    </source>
</evidence>
<dbReference type="EMBL" id="MPDM01000004">
    <property type="protein sequence ID" value="OKL49333.1"/>
    <property type="molecule type" value="Genomic_DNA"/>
</dbReference>
<keyword evidence="9" id="KW-1185">Reference proteome</keyword>
<keyword evidence="2" id="KW-1003">Cell membrane</keyword>
<dbReference type="PANTHER" id="PTHR30619:SF7">
    <property type="entry name" value="BETA-LACTAMASE DOMAIN PROTEIN"/>
    <property type="match status" value="1"/>
</dbReference>
<dbReference type="PANTHER" id="PTHR30619">
    <property type="entry name" value="DNA INTERNALIZATION/COMPETENCE PROTEIN COMEC/REC2"/>
    <property type="match status" value="1"/>
</dbReference>
<dbReference type="NCBIfam" id="TIGR00360">
    <property type="entry name" value="ComEC_N-term"/>
    <property type="match status" value="1"/>
</dbReference>
<dbReference type="InterPro" id="IPR052159">
    <property type="entry name" value="Competence_DNA_uptake"/>
</dbReference>
<gene>
    <name evidence="8" type="ORF">BM477_04970</name>
</gene>
<accession>A0A1Q5PP87</accession>
<feature type="domain" description="ComEC/Rec2-related protein" evidence="7">
    <location>
        <begin position="231"/>
        <end position="508"/>
    </location>
</feature>
<feature type="transmembrane region" description="Helical" evidence="6">
    <location>
        <begin position="255"/>
        <end position="277"/>
    </location>
</feature>
<evidence type="ECO:0000313" key="9">
    <source>
        <dbReference type="Proteomes" id="UP000186465"/>
    </source>
</evidence>
<comment type="subcellular location">
    <subcellularLocation>
        <location evidence="1">Cell membrane</location>
        <topology evidence="1">Multi-pass membrane protein</topology>
    </subcellularLocation>
</comment>
<dbReference type="Pfam" id="PF03772">
    <property type="entry name" value="Competence"/>
    <property type="match status" value="1"/>
</dbReference>
<dbReference type="GO" id="GO:0005886">
    <property type="term" value="C:plasma membrane"/>
    <property type="evidence" value="ECO:0007669"/>
    <property type="project" value="UniProtKB-SubCell"/>
</dbReference>
<evidence type="ECO:0000256" key="1">
    <source>
        <dbReference type="ARBA" id="ARBA00004651"/>
    </source>
</evidence>
<evidence type="ECO:0000313" key="8">
    <source>
        <dbReference type="EMBL" id="OKL49333.1"/>
    </source>
</evidence>
<dbReference type="STRING" id="156892.BM477_04970"/>
<keyword evidence="5 6" id="KW-0472">Membrane</keyword>
<comment type="caution">
    <text evidence="8">The sequence shown here is derived from an EMBL/GenBank/DDBJ whole genome shotgun (WGS) entry which is preliminary data.</text>
</comment>
<keyword evidence="3 6" id="KW-0812">Transmembrane</keyword>
<dbReference type="Proteomes" id="UP000186465">
    <property type="component" value="Unassembled WGS sequence"/>
</dbReference>
<feature type="transmembrane region" description="Helical" evidence="6">
    <location>
        <begin position="332"/>
        <end position="348"/>
    </location>
</feature>
<feature type="transmembrane region" description="Helical" evidence="6">
    <location>
        <begin position="71"/>
        <end position="91"/>
    </location>
</feature>
<sequence>MDEFWQGSSRAVWMQAAIALAVWGGCLTSADPSALFRYGLLPGIGLLFGLGAFRFTLAVSGRSISLLGKTGFGVLLVVVLVALAFLSGAFVRGTVERVAQQMLEDPPQEAVVRIISHPQPAAFSSGGFEAEGVVQSTSGRHNPQPAGRILVNLKCDDCEIRFGDLVSGPVTVSPVSRPGRPRLLFSFARVESTQNPAWWARGPSFLRSALSDALPRGKSGTSSAEAIILGMTIGDRGGFSPLAERHLQAANLSHLTAVSGTHIMCVTIFFGTLLVAFSGRDIVQARRRRTMATLCLVVFYAFAVGPAPSVIRATVMASLTFLGISLGRGRNVVTLMALTVICVLLLHPELATSLGFQLSVSATIGISLYARGLQQLLSELAVGRVPIPWLKAICEWATANLAVALVAATAVFPLLSSAVGKLNVWGPIANLLVAPAVAPIVTGGLVLAALQLFFPVAVPALVIVLRVMGDYVLTVAEIISSLPGANLPWPEGRTGLILAGSLVAIVALQRPHIALFLGRFAA</sequence>
<feature type="transmembrane region" description="Helical" evidence="6">
    <location>
        <begin position="12"/>
        <end position="30"/>
    </location>
</feature>
<feature type="transmembrane region" description="Helical" evidence="6">
    <location>
        <begin position="393"/>
        <end position="416"/>
    </location>
</feature>
<evidence type="ECO:0000256" key="3">
    <source>
        <dbReference type="ARBA" id="ARBA00022692"/>
    </source>
</evidence>
<organism evidence="8 9">
    <name type="scientific">Boudabousia marimammalium</name>
    <dbReference type="NCBI Taxonomy" id="156892"/>
    <lineage>
        <taxon>Bacteria</taxon>
        <taxon>Bacillati</taxon>
        <taxon>Actinomycetota</taxon>
        <taxon>Actinomycetes</taxon>
        <taxon>Actinomycetales</taxon>
        <taxon>Actinomycetaceae</taxon>
        <taxon>Boudabousia</taxon>
    </lineage>
</organism>
<reference evidence="9" key="1">
    <citation type="submission" date="2016-11" db="EMBL/GenBank/DDBJ databases">
        <title>Actinomyces gypaetusis sp. nov. isolated from Gypaetus barbatus in Qinghai Tibet Plateau China.</title>
        <authorList>
            <person name="Meng X."/>
        </authorList>
    </citation>
    <scope>NUCLEOTIDE SEQUENCE [LARGE SCALE GENOMIC DNA]</scope>
    <source>
        <strain evidence="9">DSM 15383</strain>
    </source>
</reference>